<evidence type="ECO:0000313" key="2">
    <source>
        <dbReference type="EMBL" id="GHA76685.1"/>
    </source>
</evidence>
<sequence length="243" mass="25630">MIGAEAASGGLAGMALFNALALVLLVAFVSGVLLISKRRKAGWPLAGAAAAMLFALGATVYGALRVPERTITVELGASWVGEKARCAEAALESMCFPAHGRYTARILLPDGQTRLVEGEQLFVRLGPNGRVKAVQLALSPHPTVQGLDGLLAQEQRRGRATHRGCGQAGGASTMTAYRKWLTEPKVGDCNLEIKQGSYSVGLHLQKSGSEAGRVFTWYTVYLADQQDGPANNSSKPKPLRGSA</sequence>
<protein>
    <submittedName>
        <fullName evidence="2">Uncharacterized protein</fullName>
    </submittedName>
</protein>
<reference evidence="2" key="2">
    <citation type="submission" date="2020-09" db="EMBL/GenBank/DDBJ databases">
        <authorList>
            <person name="Sun Q."/>
            <person name="Kim S."/>
        </authorList>
    </citation>
    <scope>NUCLEOTIDE SEQUENCE</scope>
    <source>
        <strain evidence="2">KCTC 23077</strain>
    </source>
</reference>
<gene>
    <name evidence="2" type="ORF">GCM10007067_12440</name>
</gene>
<accession>A0A918W8K7</accession>
<feature type="transmembrane region" description="Helical" evidence="1">
    <location>
        <begin position="12"/>
        <end position="35"/>
    </location>
</feature>
<evidence type="ECO:0000313" key="3">
    <source>
        <dbReference type="Proteomes" id="UP000646426"/>
    </source>
</evidence>
<comment type="caution">
    <text evidence="2">The sequence shown here is derived from an EMBL/GenBank/DDBJ whole genome shotgun (WGS) entry which is preliminary data.</text>
</comment>
<keyword evidence="1" id="KW-1133">Transmembrane helix</keyword>
<dbReference type="AlphaFoldDB" id="A0A918W8K7"/>
<proteinExistence type="predicted"/>
<dbReference type="EMBL" id="BMYD01000001">
    <property type="protein sequence ID" value="GHA76685.1"/>
    <property type="molecule type" value="Genomic_DNA"/>
</dbReference>
<dbReference type="Proteomes" id="UP000646426">
    <property type="component" value="Unassembled WGS sequence"/>
</dbReference>
<reference evidence="2" key="1">
    <citation type="journal article" date="2014" name="Int. J. Syst. Evol. Microbiol.">
        <title>Complete genome sequence of Corynebacterium casei LMG S-19264T (=DSM 44701T), isolated from a smear-ripened cheese.</title>
        <authorList>
            <consortium name="US DOE Joint Genome Institute (JGI-PGF)"/>
            <person name="Walter F."/>
            <person name="Albersmeier A."/>
            <person name="Kalinowski J."/>
            <person name="Ruckert C."/>
        </authorList>
    </citation>
    <scope>NUCLEOTIDE SEQUENCE</scope>
    <source>
        <strain evidence="2">KCTC 23077</strain>
    </source>
</reference>
<name>A0A918W8K7_9GAMM</name>
<keyword evidence="1" id="KW-0812">Transmembrane</keyword>
<keyword evidence="3" id="KW-1185">Reference proteome</keyword>
<organism evidence="2 3">
    <name type="scientific">Cognatilysobacter bugurensis</name>
    <dbReference type="NCBI Taxonomy" id="543356"/>
    <lineage>
        <taxon>Bacteria</taxon>
        <taxon>Pseudomonadati</taxon>
        <taxon>Pseudomonadota</taxon>
        <taxon>Gammaproteobacteria</taxon>
        <taxon>Lysobacterales</taxon>
        <taxon>Lysobacteraceae</taxon>
        <taxon>Cognatilysobacter</taxon>
    </lineage>
</organism>
<evidence type="ECO:0000256" key="1">
    <source>
        <dbReference type="SAM" id="Phobius"/>
    </source>
</evidence>
<keyword evidence="1" id="KW-0472">Membrane</keyword>
<feature type="transmembrane region" description="Helical" evidence="1">
    <location>
        <begin position="42"/>
        <end position="64"/>
    </location>
</feature>